<feature type="domain" description="Type II secretion system protein GspF" evidence="11">
    <location>
        <begin position="278"/>
        <end position="397"/>
    </location>
</feature>
<evidence type="ECO:0000256" key="6">
    <source>
        <dbReference type="ARBA" id="ARBA00022692"/>
    </source>
</evidence>
<evidence type="ECO:0000256" key="2">
    <source>
        <dbReference type="ARBA" id="ARBA00005745"/>
    </source>
</evidence>
<evidence type="ECO:0000313" key="12">
    <source>
        <dbReference type="EMBL" id="SLN57141.1"/>
    </source>
</evidence>
<gene>
    <name evidence="12" type="primary">epsF</name>
    <name evidence="12" type="ORF">OCH7691_02487</name>
</gene>
<dbReference type="Pfam" id="PF00482">
    <property type="entry name" value="T2SSF"/>
    <property type="match status" value="2"/>
</dbReference>
<keyword evidence="5" id="KW-0997">Cell inner membrane</keyword>
<evidence type="ECO:0000256" key="7">
    <source>
        <dbReference type="ARBA" id="ARBA00022989"/>
    </source>
</evidence>
<evidence type="ECO:0000256" key="9">
    <source>
        <dbReference type="RuleBase" id="RU003923"/>
    </source>
</evidence>
<dbReference type="FunFam" id="1.20.81.30:FF:000001">
    <property type="entry name" value="Type II secretion system protein F"/>
    <property type="match status" value="1"/>
</dbReference>
<dbReference type="GO" id="GO:0015628">
    <property type="term" value="P:protein secretion by the type II secretion system"/>
    <property type="evidence" value="ECO:0007669"/>
    <property type="project" value="TreeGrafter"/>
</dbReference>
<dbReference type="GO" id="GO:0005886">
    <property type="term" value="C:plasma membrane"/>
    <property type="evidence" value="ECO:0007669"/>
    <property type="project" value="UniProtKB-SubCell"/>
</dbReference>
<comment type="subcellular location">
    <subcellularLocation>
        <location evidence="1 9">Cell inner membrane</location>
        <topology evidence="1 9">Multi-pass membrane protein</topology>
    </subcellularLocation>
</comment>
<keyword evidence="7 10" id="KW-1133">Transmembrane helix</keyword>
<keyword evidence="6 9" id="KW-0812">Transmembrane</keyword>
<dbReference type="InterPro" id="IPR001992">
    <property type="entry name" value="T2SS_GspF/T4SS_PilC_CS"/>
</dbReference>
<dbReference type="PROSITE" id="PS00874">
    <property type="entry name" value="T2SP_F"/>
    <property type="match status" value="1"/>
</dbReference>
<dbReference type="OrthoDB" id="9805682at2"/>
<feature type="transmembrane region" description="Helical" evidence="10">
    <location>
        <begin position="227"/>
        <end position="246"/>
    </location>
</feature>
<evidence type="ECO:0000256" key="10">
    <source>
        <dbReference type="SAM" id="Phobius"/>
    </source>
</evidence>
<accession>A0A1Y5T9M4</accession>
<keyword evidence="3 9" id="KW-0813">Transport</keyword>
<dbReference type="RefSeq" id="WP_085883835.1">
    <property type="nucleotide sequence ID" value="NZ_FWFR01000002.1"/>
</dbReference>
<dbReference type="Gene3D" id="1.20.81.30">
    <property type="entry name" value="Type II secretion system (T2SS), domain F"/>
    <property type="match status" value="2"/>
</dbReference>
<feature type="transmembrane region" description="Helical" evidence="10">
    <location>
        <begin position="380"/>
        <end position="403"/>
    </location>
</feature>
<reference evidence="12 13" key="1">
    <citation type="submission" date="2017-03" db="EMBL/GenBank/DDBJ databases">
        <authorList>
            <person name="Afonso C.L."/>
            <person name="Miller P.J."/>
            <person name="Scott M.A."/>
            <person name="Spackman E."/>
            <person name="Goraichik I."/>
            <person name="Dimitrov K.M."/>
            <person name="Suarez D.L."/>
            <person name="Swayne D.E."/>
        </authorList>
    </citation>
    <scope>NUCLEOTIDE SEQUENCE [LARGE SCALE GENOMIC DNA]</scope>
    <source>
        <strain evidence="12 13">CECT 7691</strain>
    </source>
</reference>
<dbReference type="InterPro" id="IPR018076">
    <property type="entry name" value="T2SS_GspF_dom"/>
</dbReference>
<proteinExistence type="inferred from homology"/>
<dbReference type="InParanoid" id="A0A1Y5T9M4"/>
<feature type="transmembrane region" description="Helical" evidence="10">
    <location>
        <begin position="174"/>
        <end position="196"/>
    </location>
</feature>
<keyword evidence="13" id="KW-1185">Reference proteome</keyword>
<name>A0A1Y5T9M4_9PROT</name>
<evidence type="ECO:0000259" key="11">
    <source>
        <dbReference type="Pfam" id="PF00482"/>
    </source>
</evidence>
<keyword evidence="8 10" id="KW-0472">Membrane</keyword>
<protein>
    <submittedName>
        <fullName evidence="12">Type II secretion system protein F</fullName>
    </submittedName>
</protein>
<dbReference type="PRINTS" id="PR00812">
    <property type="entry name" value="BCTERIALGSPF"/>
</dbReference>
<evidence type="ECO:0000256" key="8">
    <source>
        <dbReference type="ARBA" id="ARBA00023136"/>
    </source>
</evidence>
<feature type="domain" description="Type II secretion system protein GspF" evidence="11">
    <location>
        <begin position="74"/>
        <end position="197"/>
    </location>
</feature>
<dbReference type="PANTHER" id="PTHR30012:SF7">
    <property type="entry name" value="PROTEIN TRANSPORT PROTEIN HOFC HOMOLOG"/>
    <property type="match status" value="1"/>
</dbReference>
<dbReference type="AlphaFoldDB" id="A0A1Y5T9M4"/>
<evidence type="ECO:0000256" key="3">
    <source>
        <dbReference type="ARBA" id="ARBA00022448"/>
    </source>
</evidence>
<dbReference type="InterPro" id="IPR042094">
    <property type="entry name" value="T2SS_GspF_sf"/>
</dbReference>
<keyword evidence="4" id="KW-1003">Cell membrane</keyword>
<evidence type="ECO:0000256" key="1">
    <source>
        <dbReference type="ARBA" id="ARBA00004429"/>
    </source>
</evidence>
<sequence length="408" mass="43456">MARFRYKSVLPDGAVSEGEMEAPDRDAVVARLQAANQVPIRADEIGPGPAPMATRRGWRGWLALSGRSRPPVTFMRQLATLLGAGLSLDRALGMIAETGGRDPDAALSRRLLDRIRQGQSFSRALAFEPGAALPAIAATVRAGEASGTLTLVLERLARELEMARRIRQQINSALTYPAILLTVAALSIVLLLTFVIPEFEALFAGAAAELPAATRIVIGTARFMREWSWALGLGVVVAWIAGRIALGRPGMQARFDRMLMQAPLIGPVTARIVTERMARTLALLVGNGVALPEAIGTAADAVGNGAVSALLRRVETRVREGAMLAPSLDEDHLLPALAVRLIAVGEQSGRLAEMLEKVAEIYEEESALAVRRLMGVLEPVLILVLGMIVAAIIYAVLSAVLGLNQLAL</sequence>
<evidence type="ECO:0000256" key="4">
    <source>
        <dbReference type="ARBA" id="ARBA00022475"/>
    </source>
</evidence>
<organism evidence="12 13">
    <name type="scientific">Oceanibacterium hippocampi</name>
    <dbReference type="NCBI Taxonomy" id="745714"/>
    <lineage>
        <taxon>Bacteria</taxon>
        <taxon>Pseudomonadati</taxon>
        <taxon>Pseudomonadota</taxon>
        <taxon>Alphaproteobacteria</taxon>
        <taxon>Sneathiellales</taxon>
        <taxon>Sneathiellaceae</taxon>
        <taxon>Oceanibacterium</taxon>
    </lineage>
</organism>
<comment type="similarity">
    <text evidence="2 9">Belongs to the GSP F family.</text>
</comment>
<evidence type="ECO:0000313" key="13">
    <source>
        <dbReference type="Proteomes" id="UP000193200"/>
    </source>
</evidence>
<dbReference type="InterPro" id="IPR003004">
    <property type="entry name" value="GspF/PilC"/>
</dbReference>
<dbReference type="FunCoup" id="A0A1Y5T9M4">
    <property type="interactions" value="254"/>
</dbReference>
<dbReference type="PANTHER" id="PTHR30012">
    <property type="entry name" value="GENERAL SECRETION PATHWAY PROTEIN"/>
    <property type="match status" value="1"/>
</dbReference>
<dbReference type="EMBL" id="FWFR01000002">
    <property type="protein sequence ID" value="SLN57141.1"/>
    <property type="molecule type" value="Genomic_DNA"/>
</dbReference>
<evidence type="ECO:0000256" key="5">
    <source>
        <dbReference type="ARBA" id="ARBA00022519"/>
    </source>
</evidence>
<dbReference type="Proteomes" id="UP000193200">
    <property type="component" value="Unassembled WGS sequence"/>
</dbReference>